<feature type="compositionally biased region" description="Basic and acidic residues" evidence="1">
    <location>
        <begin position="37"/>
        <end position="54"/>
    </location>
</feature>
<keyword evidence="3" id="KW-1185">Reference proteome</keyword>
<name>A0A9W9K897_9EURO</name>
<evidence type="ECO:0000256" key="1">
    <source>
        <dbReference type="SAM" id="MobiDB-lite"/>
    </source>
</evidence>
<protein>
    <submittedName>
        <fullName evidence="2">Uncharacterized protein</fullName>
    </submittedName>
</protein>
<organism evidence="2 3">
    <name type="scientific">Penicillium alfredii</name>
    <dbReference type="NCBI Taxonomy" id="1506179"/>
    <lineage>
        <taxon>Eukaryota</taxon>
        <taxon>Fungi</taxon>
        <taxon>Dikarya</taxon>
        <taxon>Ascomycota</taxon>
        <taxon>Pezizomycotina</taxon>
        <taxon>Eurotiomycetes</taxon>
        <taxon>Eurotiomycetidae</taxon>
        <taxon>Eurotiales</taxon>
        <taxon>Aspergillaceae</taxon>
        <taxon>Penicillium</taxon>
    </lineage>
</organism>
<reference evidence="2" key="2">
    <citation type="journal article" date="2023" name="IMA Fungus">
        <title>Comparative genomic study of the Penicillium genus elucidates a diverse pangenome and 15 lateral gene transfer events.</title>
        <authorList>
            <person name="Petersen C."/>
            <person name="Sorensen T."/>
            <person name="Nielsen M.R."/>
            <person name="Sondergaard T.E."/>
            <person name="Sorensen J.L."/>
            <person name="Fitzpatrick D.A."/>
            <person name="Frisvad J.C."/>
            <person name="Nielsen K.L."/>
        </authorList>
    </citation>
    <scope>NUCLEOTIDE SEQUENCE</scope>
    <source>
        <strain evidence="2">IBT 34128</strain>
    </source>
</reference>
<evidence type="ECO:0000313" key="2">
    <source>
        <dbReference type="EMBL" id="KAJ5096166.1"/>
    </source>
</evidence>
<dbReference type="Proteomes" id="UP001141434">
    <property type="component" value="Unassembled WGS sequence"/>
</dbReference>
<comment type="caution">
    <text evidence="2">The sequence shown here is derived from an EMBL/GenBank/DDBJ whole genome shotgun (WGS) entry which is preliminary data.</text>
</comment>
<sequence>MSSSVALSTGAAGRPAFSQLVAAHTAQTRNVWCSARSDSHDKTERISRRIDKYQRHPLTNIRRKTESRQDWPSTAHRAPSGSAGWGSLRSRSSFSDFSAGREHSFWDAEREQMQQRMTQLKKHITTDPYGAIFGRSVEPYHNQDKSANPLTAFLQSFMNTDKFANSNPMGAAGWQMSGESKSSELPEKGLLQDFNFAHSESQTLEYDPITGRMSPKSPNSPTGALHSHAQADAREFVDCPPGSEVEAKFVSNPTLVEDGQFQPAGAGDIDAMKTVQSEASVDCPPGSELEAHFVANPASIKDAHIRPVAHQEAAHKPDINIACSAGNELEALFISDSIRTQQPRAETFKVQGSSKVLNADAGLESGRNVECAPGSELEAMFMSNPASRLDQSRPVEMFGTQSASNPAGISVECPPGNELDAKFASEATGFQATAESTGATVDCAPGNEVEAKILADSVGSQAEVSAASIDCPPGNELEAKFVADPTSAEEGLSQPELMADPGHLKRVNMTQDCAPGSELGALFTSDAASVEALNDSESLQAGDIRARYASFGPQVQQSRPVRPLEFEGSEDRVGDFLQSQAQGPAAASYRILAYDSSTSQVTTAEADSFFGAGETVQPTEILSRLHNPAKFVPFFDQMQREGYDIATGGGDILVFRRARGQAAAAEQEPVDPLAQAEIAKFIRHDSFDLASLASQPSSTTYEPLLDKVETSQSQSESSVRRAFRRMFIAGSATAATCYAIGVVIEYFRTGGQDGLGIDAFTAFESERRRRD</sequence>
<dbReference type="OrthoDB" id="3946750at2759"/>
<proteinExistence type="predicted"/>
<dbReference type="GeneID" id="81395272"/>
<reference evidence="2" key="1">
    <citation type="submission" date="2022-11" db="EMBL/GenBank/DDBJ databases">
        <authorList>
            <person name="Petersen C."/>
        </authorList>
    </citation>
    <scope>NUCLEOTIDE SEQUENCE</scope>
    <source>
        <strain evidence="2">IBT 34128</strain>
    </source>
</reference>
<feature type="region of interest" description="Disordered" evidence="1">
    <location>
        <begin position="35"/>
        <end position="87"/>
    </location>
</feature>
<dbReference type="RefSeq" id="XP_056511717.1">
    <property type="nucleotide sequence ID" value="XM_056656104.1"/>
</dbReference>
<gene>
    <name evidence="2" type="ORF">NUU61_005522</name>
</gene>
<evidence type="ECO:0000313" key="3">
    <source>
        <dbReference type="Proteomes" id="UP001141434"/>
    </source>
</evidence>
<dbReference type="EMBL" id="JAPMSZ010000007">
    <property type="protein sequence ID" value="KAJ5096166.1"/>
    <property type="molecule type" value="Genomic_DNA"/>
</dbReference>
<accession>A0A9W9K897</accession>
<dbReference type="AlphaFoldDB" id="A0A9W9K897"/>